<evidence type="ECO:0000256" key="6">
    <source>
        <dbReference type="ARBA" id="ARBA00023033"/>
    </source>
</evidence>
<keyword evidence="6 7" id="KW-0503">Monooxygenase</keyword>
<dbReference type="PRINTS" id="PR00385">
    <property type="entry name" value="P450"/>
</dbReference>
<dbReference type="PANTHER" id="PTHR24291">
    <property type="entry name" value="CYTOCHROME P450 FAMILY 4"/>
    <property type="match status" value="1"/>
</dbReference>
<dbReference type="SUPFAM" id="SSF48264">
    <property type="entry name" value="Cytochrome P450"/>
    <property type="match status" value="1"/>
</dbReference>
<keyword evidence="9" id="KW-1185">Reference proteome</keyword>
<keyword evidence="4 7" id="KW-0560">Oxidoreductase</keyword>
<sequence length="465" mass="53445">MSTNSSSLSSRFLEKIFPIFFSSKVRQLDNIPGPKPIFPVGNILDFFGNDIHKLLYNYALEYGDLMCFWLGGRPNLLINDPALIEQVLVTHRDDFYKNSPQKVAKPIMGGSLILSNGKDWEFKRKNHPFSAAGIETYFQKIIPVVRKNTREHLETLEKSYADKNVDLFDELTHLLFRIFGLTILGAEMDADLFSYYMNLLNEIDSRLQQPFPLSLSPKFWSDRRKWFDFIDNRIRDRQSHSDEEAIDLLAYIKSRNTSELSMEQLRDELSTSFTAGTRNVAIVVASVLYLCSRYPQTKQKLQSEIKEFVAKHGNNFELADINKLSYLDKVIKESLRLYPAVPLFIREVLPGKSVVLGGHSLPEKTQIFCCSWAFHRNPNHWENPDMFDPERFATEPLPFHYFPFGGGPRACVGMYYTLTCTKIILITILAEYFVDVDPSCNFETKAFAATIVPRDGLPAKIKRAL</sequence>
<evidence type="ECO:0000256" key="5">
    <source>
        <dbReference type="ARBA" id="ARBA00023004"/>
    </source>
</evidence>
<comment type="caution">
    <text evidence="8">The sequence shown here is derived from an EMBL/GenBank/DDBJ whole genome shotgun (WGS) entry which is preliminary data.</text>
</comment>
<dbReference type="InterPro" id="IPR050196">
    <property type="entry name" value="Cytochrome_P450_Monoox"/>
</dbReference>
<dbReference type="Gene3D" id="1.10.630.10">
    <property type="entry name" value="Cytochrome P450"/>
    <property type="match status" value="1"/>
</dbReference>
<dbReference type="PROSITE" id="PS00086">
    <property type="entry name" value="CYTOCHROME_P450"/>
    <property type="match status" value="1"/>
</dbReference>
<dbReference type="InterPro" id="IPR001128">
    <property type="entry name" value="Cyt_P450"/>
</dbReference>
<dbReference type="RefSeq" id="WP_190949031.1">
    <property type="nucleotide sequence ID" value="NZ_JACJTC010000005.1"/>
</dbReference>
<dbReference type="Proteomes" id="UP000606396">
    <property type="component" value="Unassembled WGS sequence"/>
</dbReference>
<accession>A0ABR8H7N8</accession>
<evidence type="ECO:0000313" key="8">
    <source>
        <dbReference type="EMBL" id="MBD2611256.1"/>
    </source>
</evidence>
<dbReference type="InterPro" id="IPR036396">
    <property type="entry name" value="Cyt_P450_sf"/>
</dbReference>
<organism evidence="8 9">
    <name type="scientific">Nostoc punctiforme FACHB-252</name>
    <dbReference type="NCBI Taxonomy" id="1357509"/>
    <lineage>
        <taxon>Bacteria</taxon>
        <taxon>Bacillati</taxon>
        <taxon>Cyanobacteriota</taxon>
        <taxon>Cyanophyceae</taxon>
        <taxon>Nostocales</taxon>
        <taxon>Nostocaceae</taxon>
        <taxon>Nostoc</taxon>
    </lineage>
</organism>
<dbReference type="EMBL" id="JACJTC010000005">
    <property type="protein sequence ID" value="MBD2611256.1"/>
    <property type="molecule type" value="Genomic_DNA"/>
</dbReference>
<comment type="similarity">
    <text evidence="1 7">Belongs to the cytochrome P450 family.</text>
</comment>
<dbReference type="PRINTS" id="PR00463">
    <property type="entry name" value="EP450I"/>
</dbReference>
<keyword evidence="3 7" id="KW-0479">Metal-binding</keyword>
<evidence type="ECO:0000313" key="9">
    <source>
        <dbReference type="Proteomes" id="UP000606396"/>
    </source>
</evidence>
<dbReference type="Pfam" id="PF00067">
    <property type="entry name" value="p450"/>
    <property type="match status" value="1"/>
</dbReference>
<keyword evidence="5 7" id="KW-0408">Iron</keyword>
<evidence type="ECO:0000256" key="2">
    <source>
        <dbReference type="ARBA" id="ARBA00022617"/>
    </source>
</evidence>
<evidence type="ECO:0000256" key="1">
    <source>
        <dbReference type="ARBA" id="ARBA00010617"/>
    </source>
</evidence>
<evidence type="ECO:0000256" key="3">
    <source>
        <dbReference type="ARBA" id="ARBA00022723"/>
    </source>
</evidence>
<keyword evidence="2 7" id="KW-0349">Heme</keyword>
<dbReference type="PANTHER" id="PTHR24291:SF50">
    <property type="entry name" value="BIFUNCTIONAL ALBAFLAVENONE MONOOXYGENASE_TERPENE SYNTHASE"/>
    <property type="match status" value="1"/>
</dbReference>
<evidence type="ECO:0000256" key="7">
    <source>
        <dbReference type="RuleBase" id="RU000461"/>
    </source>
</evidence>
<name>A0ABR8H7N8_NOSPU</name>
<dbReference type="InterPro" id="IPR017972">
    <property type="entry name" value="Cyt_P450_CS"/>
</dbReference>
<evidence type="ECO:0000256" key="4">
    <source>
        <dbReference type="ARBA" id="ARBA00023002"/>
    </source>
</evidence>
<dbReference type="CDD" id="cd00302">
    <property type="entry name" value="cytochrome_P450"/>
    <property type="match status" value="1"/>
</dbReference>
<reference evidence="8 9" key="1">
    <citation type="journal article" date="2020" name="ISME J.">
        <title>Comparative genomics reveals insights into cyanobacterial evolution and habitat adaptation.</title>
        <authorList>
            <person name="Chen M.Y."/>
            <person name="Teng W.K."/>
            <person name="Zhao L."/>
            <person name="Hu C.X."/>
            <person name="Zhou Y.K."/>
            <person name="Han B.P."/>
            <person name="Song L.R."/>
            <person name="Shu W.S."/>
        </authorList>
    </citation>
    <scope>NUCLEOTIDE SEQUENCE [LARGE SCALE GENOMIC DNA]</scope>
    <source>
        <strain evidence="8 9">FACHB-252</strain>
    </source>
</reference>
<gene>
    <name evidence="8" type="ORF">H6G94_08210</name>
</gene>
<protein>
    <submittedName>
        <fullName evidence="8">Cytochrome P450</fullName>
    </submittedName>
</protein>
<proteinExistence type="inferred from homology"/>
<dbReference type="InterPro" id="IPR002401">
    <property type="entry name" value="Cyt_P450_E_grp-I"/>
</dbReference>